<feature type="transmembrane region" description="Helical" evidence="7">
    <location>
        <begin position="283"/>
        <end position="303"/>
    </location>
</feature>
<dbReference type="PROSITE" id="PS50893">
    <property type="entry name" value="ABC_TRANSPORTER_2"/>
    <property type="match status" value="1"/>
</dbReference>
<feature type="transmembrane region" description="Helical" evidence="7">
    <location>
        <begin position="148"/>
        <end position="165"/>
    </location>
</feature>
<dbReference type="InterPro" id="IPR003439">
    <property type="entry name" value="ABC_transporter-like_ATP-bd"/>
</dbReference>
<feature type="transmembrane region" description="Helical" evidence="7">
    <location>
        <begin position="171"/>
        <end position="190"/>
    </location>
</feature>
<evidence type="ECO:0000256" key="7">
    <source>
        <dbReference type="SAM" id="Phobius"/>
    </source>
</evidence>
<keyword evidence="4" id="KW-0067">ATP-binding</keyword>
<dbReference type="OrthoDB" id="9802264at2"/>
<dbReference type="SMART" id="SM00382">
    <property type="entry name" value="AAA"/>
    <property type="match status" value="1"/>
</dbReference>
<keyword evidence="6 7" id="KW-0472">Membrane</keyword>
<comment type="caution">
    <text evidence="10">The sequence shown here is derived from an EMBL/GenBank/DDBJ whole genome shotgun (WGS) entry which is preliminary data.</text>
</comment>
<dbReference type="PANTHER" id="PTHR43394:SF1">
    <property type="entry name" value="ATP-BINDING CASSETTE SUB-FAMILY B MEMBER 10, MITOCHONDRIAL"/>
    <property type="match status" value="1"/>
</dbReference>
<dbReference type="Gene3D" id="1.20.1560.10">
    <property type="entry name" value="ABC transporter type 1, transmembrane domain"/>
    <property type="match status" value="1"/>
</dbReference>
<dbReference type="Pfam" id="PF00005">
    <property type="entry name" value="ABC_tran"/>
    <property type="match status" value="1"/>
</dbReference>
<feature type="transmembrane region" description="Helical" evidence="7">
    <location>
        <begin position="256"/>
        <end position="277"/>
    </location>
</feature>
<feature type="domain" description="ABC transmembrane type-1" evidence="9">
    <location>
        <begin position="30"/>
        <end position="314"/>
    </location>
</feature>
<keyword evidence="5 7" id="KW-1133">Transmembrane helix</keyword>
<dbReference type="SUPFAM" id="SSF90123">
    <property type="entry name" value="ABC transporter transmembrane region"/>
    <property type="match status" value="1"/>
</dbReference>
<keyword evidence="3" id="KW-0547">Nucleotide-binding</keyword>
<dbReference type="GO" id="GO:0016887">
    <property type="term" value="F:ATP hydrolysis activity"/>
    <property type="evidence" value="ECO:0007669"/>
    <property type="project" value="InterPro"/>
</dbReference>
<dbReference type="GO" id="GO:0015421">
    <property type="term" value="F:ABC-type oligopeptide transporter activity"/>
    <property type="evidence" value="ECO:0007669"/>
    <property type="project" value="TreeGrafter"/>
</dbReference>
<evidence type="ECO:0000313" key="10">
    <source>
        <dbReference type="EMBL" id="KZN45008.1"/>
    </source>
</evidence>
<name>A0A167A5M2_9GAMM</name>
<keyword evidence="2 7" id="KW-0812">Transmembrane</keyword>
<dbReference type="InterPro" id="IPR003593">
    <property type="entry name" value="AAA+_ATPase"/>
</dbReference>
<evidence type="ECO:0000259" key="9">
    <source>
        <dbReference type="PROSITE" id="PS50929"/>
    </source>
</evidence>
<dbReference type="Gene3D" id="3.40.50.300">
    <property type="entry name" value="P-loop containing nucleotide triphosphate hydrolases"/>
    <property type="match status" value="1"/>
</dbReference>
<reference evidence="10 11" key="1">
    <citation type="submission" date="2013-07" db="EMBL/GenBank/DDBJ databases">
        <title>Comparative Genomic and Metabolomic Analysis of Twelve Strains of Pseudoalteromonas luteoviolacea.</title>
        <authorList>
            <person name="Vynne N.G."/>
            <person name="Mansson M."/>
            <person name="Gram L."/>
        </authorList>
    </citation>
    <scope>NUCLEOTIDE SEQUENCE [LARGE SCALE GENOMIC DNA]</scope>
    <source>
        <strain evidence="10 11">H33</strain>
    </source>
</reference>
<evidence type="ECO:0008006" key="12">
    <source>
        <dbReference type="Google" id="ProtNLM"/>
    </source>
</evidence>
<dbReference type="InterPro" id="IPR039421">
    <property type="entry name" value="Type_1_exporter"/>
</dbReference>
<evidence type="ECO:0000256" key="2">
    <source>
        <dbReference type="ARBA" id="ARBA00022692"/>
    </source>
</evidence>
<dbReference type="PANTHER" id="PTHR43394">
    <property type="entry name" value="ATP-DEPENDENT PERMEASE MDL1, MITOCHONDRIAL"/>
    <property type="match status" value="1"/>
</dbReference>
<dbReference type="InterPro" id="IPR036640">
    <property type="entry name" value="ABC1_TM_sf"/>
</dbReference>
<feature type="domain" description="ABC transporter" evidence="8">
    <location>
        <begin position="347"/>
        <end position="580"/>
    </location>
</feature>
<organism evidence="10 11">
    <name type="scientific">Pseudoalteromonas luteoviolacea H33</name>
    <dbReference type="NCBI Taxonomy" id="1365251"/>
    <lineage>
        <taxon>Bacteria</taxon>
        <taxon>Pseudomonadati</taxon>
        <taxon>Pseudomonadota</taxon>
        <taxon>Gammaproteobacteria</taxon>
        <taxon>Alteromonadales</taxon>
        <taxon>Pseudoalteromonadaceae</taxon>
        <taxon>Pseudoalteromonas</taxon>
    </lineage>
</organism>
<dbReference type="Pfam" id="PF00664">
    <property type="entry name" value="ABC_membrane"/>
    <property type="match status" value="1"/>
</dbReference>
<evidence type="ECO:0000256" key="4">
    <source>
        <dbReference type="ARBA" id="ARBA00022840"/>
    </source>
</evidence>
<dbReference type="GO" id="GO:0005524">
    <property type="term" value="F:ATP binding"/>
    <property type="evidence" value="ECO:0007669"/>
    <property type="project" value="UniProtKB-KW"/>
</dbReference>
<dbReference type="PATRIC" id="fig|1365251.3.peg.5039"/>
<sequence length="601" mass="66451">MRDEPYDTEEIKSPWLVLRQICAPHKATLIMAMSLIALVSGLQLLPVYLLFLSLNEILMPVIASAEKLMWLGAGLVAVVLGRTFCLTGAYYLSHQMAFKTLTEVRLELANNLASLSLKWLNKQNSAALKQQCLQDVEKLENFIAHQSVELLNACLTPLCILFALFMIDWRLALSVIAVVPVAFFVSAFFMRKTAQHYAQFSEAETALNTTLSDYVKYAPLMKLYNLDSQRFAILNNKLNNYQQVVHEVTKQTAPGWALYTALLSSAFIFLLPCTIWLQSSGQITLSHSLLAFLLAVGMLGPVVKVSRFFMEVNDLLASIQRITPLFSIESTHRDDAPIQVNSKYPMLQFYCVDFGYEQHRVLSNVHFKLLPNAINVVVGGSGGGKSTLAMLACGLLAPSAGRVQLYGQDVFGLSDSARAQAMSVVTQDSYLFEGTVRDNIIFGRSGISTETLEHAVVAAQLKPWLQLQREGLETPVSARGANLSGGEKMRIAIARALLVAPPLVILDEASAAMDNLTHSKFYQGLKGHYPNTTFLVITHKYFGLESSDQIFSLVDGEIVAQGDHESLLVRCEHYQKGWQLQGGDCASTPHFTPAPILSYEN</sequence>
<dbReference type="PROSITE" id="PS00211">
    <property type="entry name" value="ABC_TRANSPORTER_1"/>
    <property type="match status" value="1"/>
</dbReference>
<accession>A0A167A5M2</accession>
<evidence type="ECO:0000256" key="6">
    <source>
        <dbReference type="ARBA" id="ARBA00023136"/>
    </source>
</evidence>
<dbReference type="Proteomes" id="UP000076503">
    <property type="component" value="Unassembled WGS sequence"/>
</dbReference>
<evidence type="ECO:0000313" key="11">
    <source>
        <dbReference type="Proteomes" id="UP000076503"/>
    </source>
</evidence>
<evidence type="ECO:0000259" key="8">
    <source>
        <dbReference type="PROSITE" id="PS50893"/>
    </source>
</evidence>
<comment type="subcellular location">
    <subcellularLocation>
        <location evidence="1">Cell membrane</location>
        <topology evidence="1">Multi-pass membrane protein</topology>
    </subcellularLocation>
</comment>
<feature type="transmembrane region" description="Helical" evidence="7">
    <location>
        <begin position="29"/>
        <end position="49"/>
    </location>
</feature>
<proteinExistence type="predicted"/>
<dbReference type="EMBL" id="AUXZ01000131">
    <property type="protein sequence ID" value="KZN45008.1"/>
    <property type="molecule type" value="Genomic_DNA"/>
</dbReference>
<dbReference type="RefSeq" id="WP_063364149.1">
    <property type="nucleotide sequence ID" value="NZ_AUXZ01000131.1"/>
</dbReference>
<protein>
    <recommendedName>
        <fullName evidence="12">ABC transporter domain-containing protein</fullName>
    </recommendedName>
</protein>
<evidence type="ECO:0000256" key="3">
    <source>
        <dbReference type="ARBA" id="ARBA00022741"/>
    </source>
</evidence>
<dbReference type="InterPro" id="IPR027417">
    <property type="entry name" value="P-loop_NTPase"/>
</dbReference>
<dbReference type="InterPro" id="IPR011527">
    <property type="entry name" value="ABC1_TM_dom"/>
</dbReference>
<dbReference type="SUPFAM" id="SSF52540">
    <property type="entry name" value="P-loop containing nucleoside triphosphate hydrolases"/>
    <property type="match status" value="1"/>
</dbReference>
<evidence type="ECO:0000256" key="5">
    <source>
        <dbReference type="ARBA" id="ARBA00022989"/>
    </source>
</evidence>
<dbReference type="InterPro" id="IPR017871">
    <property type="entry name" value="ABC_transporter-like_CS"/>
</dbReference>
<evidence type="ECO:0000256" key="1">
    <source>
        <dbReference type="ARBA" id="ARBA00004651"/>
    </source>
</evidence>
<dbReference type="CDD" id="cd07346">
    <property type="entry name" value="ABC_6TM_exporters"/>
    <property type="match status" value="1"/>
</dbReference>
<feature type="transmembrane region" description="Helical" evidence="7">
    <location>
        <begin position="69"/>
        <end position="92"/>
    </location>
</feature>
<dbReference type="AlphaFoldDB" id="A0A167A5M2"/>
<gene>
    <name evidence="10" type="ORF">N476_25490</name>
</gene>
<dbReference type="PROSITE" id="PS50929">
    <property type="entry name" value="ABC_TM1F"/>
    <property type="match status" value="1"/>
</dbReference>
<dbReference type="GO" id="GO:0005886">
    <property type="term" value="C:plasma membrane"/>
    <property type="evidence" value="ECO:0007669"/>
    <property type="project" value="UniProtKB-SubCell"/>
</dbReference>